<name>A0A8D2QCJ5_ZONAL</name>
<dbReference type="InterPro" id="IPR000152">
    <property type="entry name" value="EGF-type_Asp/Asn_hydroxyl_site"/>
</dbReference>
<dbReference type="InterPro" id="IPR009030">
    <property type="entry name" value="Growth_fac_rcpt_cys_sf"/>
</dbReference>
<dbReference type="InterPro" id="IPR018097">
    <property type="entry name" value="EGF_Ca-bd_CS"/>
</dbReference>
<feature type="disulfide bond" evidence="6">
    <location>
        <begin position="290"/>
        <end position="299"/>
    </location>
</feature>
<dbReference type="Pfam" id="PF00008">
    <property type="entry name" value="EGF"/>
    <property type="match status" value="4"/>
</dbReference>
<evidence type="ECO:0000256" key="6">
    <source>
        <dbReference type="PROSITE-ProRule" id="PRU00076"/>
    </source>
</evidence>
<keyword evidence="1 6" id="KW-0245">EGF-like domain</keyword>
<dbReference type="FunFam" id="2.10.25.10:FF:000100">
    <property type="entry name" value="neurogenic locus notch homolog protein 3"/>
    <property type="match status" value="1"/>
</dbReference>
<evidence type="ECO:0000256" key="5">
    <source>
        <dbReference type="ARBA" id="ARBA00023180"/>
    </source>
</evidence>
<evidence type="ECO:0000256" key="1">
    <source>
        <dbReference type="ARBA" id="ARBA00022536"/>
    </source>
</evidence>
<dbReference type="InterPro" id="IPR000742">
    <property type="entry name" value="EGF"/>
</dbReference>
<dbReference type="Ensembl" id="ENSZALT00000008692.1">
    <property type="protein sequence ID" value="ENSZALP00000005886.1"/>
    <property type="gene ID" value="ENSZALG00000005454.1"/>
</dbReference>
<dbReference type="FunFam" id="2.10.25.10:FF:000472">
    <property type="entry name" value="Uncharacterized protein, isoform A"/>
    <property type="match status" value="2"/>
</dbReference>
<dbReference type="PROSITE" id="PS01187">
    <property type="entry name" value="EGF_CA"/>
    <property type="match status" value="3"/>
</dbReference>
<dbReference type="GO" id="GO:0007219">
    <property type="term" value="P:Notch signaling pathway"/>
    <property type="evidence" value="ECO:0007669"/>
    <property type="project" value="TreeGrafter"/>
</dbReference>
<feature type="domain" description="EGF-like" evidence="7">
    <location>
        <begin position="82"/>
        <end position="121"/>
    </location>
</feature>
<keyword evidence="3" id="KW-0677">Repeat</keyword>
<accession>A0A8D2QCJ5</accession>
<evidence type="ECO:0000256" key="4">
    <source>
        <dbReference type="ARBA" id="ARBA00023157"/>
    </source>
</evidence>
<dbReference type="SMART" id="SM00179">
    <property type="entry name" value="EGF_CA"/>
    <property type="match status" value="7"/>
</dbReference>
<feature type="disulfide bond" evidence="6">
    <location>
        <begin position="70"/>
        <end position="79"/>
    </location>
</feature>
<dbReference type="FunFam" id="2.10.25.10:FF:000122">
    <property type="entry name" value="Protein crumbs homolog 2"/>
    <property type="match status" value="1"/>
</dbReference>
<feature type="domain" description="EGF-like" evidence="7">
    <location>
        <begin position="264"/>
        <end position="300"/>
    </location>
</feature>
<proteinExistence type="predicted"/>
<sequence length="380" mass="42319">TEPYLMYIVNNKRYLSNSCRWVPYIQICTCTSGWTGPDCSEDINECASEPCLNGATCFESVKPGQFVCICPPFYTGDFCHQRFSPCELPYNPCINNSTCLAQVDGNPMCICKTGFEGTYCEVNSDECISHPCQNGGLCVDGVNHYRCSCQHGFTGTLCEMEINECLSRPCKNNGTCLDLINRSVTTKLQVSLTSLYWYKPCVCSTALHKFICNCAPGYYGSLCEMDVNECETLPCLHGGSCINRLGGYRCLCLPGFTGDRCEVNIDECMSSPCLNNGSCIDGISSYKCHCKRGFIGTNCQINVNECSPNPCLHGRCLFLFNTYYLHDNLNNILLYFRCIDLIDGYQCSCEPGWTSSSCEININVCFQIVFLIIGERLKCC</sequence>
<feature type="disulfide bond" evidence="6">
    <location>
        <begin position="252"/>
        <end position="261"/>
    </location>
</feature>
<comment type="caution">
    <text evidence="6">Lacks conserved residue(s) required for the propagation of feature annotation.</text>
</comment>
<evidence type="ECO:0000313" key="9">
    <source>
        <dbReference type="Proteomes" id="UP000694413"/>
    </source>
</evidence>
<dbReference type="PROSITE" id="PS00022">
    <property type="entry name" value="EGF_1"/>
    <property type="match status" value="6"/>
</dbReference>
<evidence type="ECO:0000256" key="3">
    <source>
        <dbReference type="ARBA" id="ARBA00022737"/>
    </source>
</evidence>
<reference evidence="8" key="2">
    <citation type="submission" date="2025-09" db="UniProtKB">
        <authorList>
            <consortium name="Ensembl"/>
        </authorList>
    </citation>
    <scope>IDENTIFICATION</scope>
</reference>
<dbReference type="PROSITE" id="PS01186">
    <property type="entry name" value="EGF_2"/>
    <property type="match status" value="6"/>
</dbReference>
<dbReference type="PROSITE" id="PS00010">
    <property type="entry name" value="ASX_HYDROXYL"/>
    <property type="match status" value="3"/>
</dbReference>
<dbReference type="PANTHER" id="PTHR12916:SF13">
    <property type="entry name" value="SUSHI, VON WILLEBRAND FACTOR TYPE A, EGF AND PENTRAXIN DOMAIN-CONTAINING PROTEIN 1-LIKE"/>
    <property type="match status" value="1"/>
</dbReference>
<dbReference type="CDD" id="cd00054">
    <property type="entry name" value="EGF_CA"/>
    <property type="match status" value="4"/>
</dbReference>
<feature type="domain" description="EGF-like" evidence="7">
    <location>
        <begin position="226"/>
        <end position="262"/>
    </location>
</feature>
<dbReference type="PROSITE" id="PS50026">
    <property type="entry name" value="EGF_3"/>
    <property type="match status" value="5"/>
</dbReference>
<reference evidence="8" key="1">
    <citation type="submission" date="2025-08" db="UniProtKB">
        <authorList>
            <consortium name="Ensembl"/>
        </authorList>
    </citation>
    <scope>IDENTIFICATION</scope>
</reference>
<evidence type="ECO:0000313" key="8">
    <source>
        <dbReference type="Ensembl" id="ENSZALP00000005886.1"/>
    </source>
</evidence>
<dbReference type="SMART" id="SM00181">
    <property type="entry name" value="EGF"/>
    <property type="match status" value="7"/>
</dbReference>
<feature type="disulfide bond" evidence="6">
    <location>
        <begin position="149"/>
        <end position="158"/>
    </location>
</feature>
<dbReference type="PRINTS" id="PR00010">
    <property type="entry name" value="EGFBLOOD"/>
</dbReference>
<keyword evidence="9" id="KW-1185">Reference proteome</keyword>
<protein>
    <recommendedName>
        <fullName evidence="7">EGF-like domain-containing protein</fullName>
    </recommendedName>
</protein>
<dbReference type="Proteomes" id="UP000694413">
    <property type="component" value="Unassembled WGS sequence"/>
</dbReference>
<feature type="domain" description="EGF-like" evidence="7">
    <location>
        <begin position="123"/>
        <end position="159"/>
    </location>
</feature>
<dbReference type="GO" id="GO:0005112">
    <property type="term" value="F:Notch binding"/>
    <property type="evidence" value="ECO:0007669"/>
    <property type="project" value="TreeGrafter"/>
</dbReference>
<dbReference type="InterPro" id="IPR013032">
    <property type="entry name" value="EGF-like_CS"/>
</dbReference>
<dbReference type="Pfam" id="PF12661">
    <property type="entry name" value="hEGF"/>
    <property type="match status" value="2"/>
</dbReference>
<feature type="disulfide bond" evidence="6">
    <location>
        <begin position="51"/>
        <end position="68"/>
    </location>
</feature>
<keyword evidence="4 6" id="KW-1015">Disulfide bond</keyword>
<dbReference type="GO" id="GO:0005509">
    <property type="term" value="F:calcium ion binding"/>
    <property type="evidence" value="ECO:0007669"/>
    <property type="project" value="InterPro"/>
</dbReference>
<dbReference type="InterPro" id="IPR001881">
    <property type="entry name" value="EGF-like_Ca-bd_dom"/>
</dbReference>
<dbReference type="PANTHER" id="PTHR12916">
    <property type="entry name" value="CYTOCHROME C OXIDASE POLYPEPTIDE VIC-2"/>
    <property type="match status" value="1"/>
</dbReference>
<dbReference type="AlphaFoldDB" id="A0A8D2QCJ5"/>
<dbReference type="SUPFAM" id="SSF57184">
    <property type="entry name" value="Growth factor receptor domain"/>
    <property type="match status" value="1"/>
</dbReference>
<keyword evidence="2" id="KW-0732">Signal</keyword>
<feature type="disulfide bond" evidence="6">
    <location>
        <begin position="111"/>
        <end position="120"/>
    </location>
</feature>
<keyword evidence="5" id="KW-0325">Glycoprotein</keyword>
<dbReference type="Gene3D" id="2.10.25.10">
    <property type="entry name" value="Laminin"/>
    <property type="match status" value="7"/>
</dbReference>
<organism evidence="8 9">
    <name type="scientific">Zonotrichia albicollis</name>
    <name type="common">White-throated sparrow</name>
    <name type="synonym">Fringilla albicollis</name>
    <dbReference type="NCBI Taxonomy" id="44394"/>
    <lineage>
        <taxon>Eukaryota</taxon>
        <taxon>Metazoa</taxon>
        <taxon>Chordata</taxon>
        <taxon>Craniata</taxon>
        <taxon>Vertebrata</taxon>
        <taxon>Euteleostomi</taxon>
        <taxon>Archelosauria</taxon>
        <taxon>Archosauria</taxon>
        <taxon>Dinosauria</taxon>
        <taxon>Saurischia</taxon>
        <taxon>Theropoda</taxon>
        <taxon>Coelurosauria</taxon>
        <taxon>Aves</taxon>
        <taxon>Neognathae</taxon>
        <taxon>Neoaves</taxon>
        <taxon>Telluraves</taxon>
        <taxon>Australaves</taxon>
        <taxon>Passeriformes</taxon>
        <taxon>Passerellidae</taxon>
        <taxon>Zonotrichia</taxon>
    </lineage>
</organism>
<dbReference type="SUPFAM" id="SSF57196">
    <property type="entry name" value="EGF/Laminin"/>
    <property type="match status" value="4"/>
</dbReference>
<evidence type="ECO:0000259" key="7">
    <source>
        <dbReference type="PROSITE" id="PS50026"/>
    </source>
</evidence>
<evidence type="ECO:0000256" key="2">
    <source>
        <dbReference type="ARBA" id="ARBA00022729"/>
    </source>
</evidence>
<feature type="domain" description="EGF-like" evidence="7">
    <location>
        <begin position="42"/>
        <end position="80"/>
    </location>
</feature>